<dbReference type="PANTHER" id="PTHR43693">
    <property type="entry name" value="PROTEIN PHOSPHATASE CHEZ"/>
    <property type="match status" value="1"/>
</dbReference>
<reference evidence="4 5" key="1">
    <citation type="submission" date="2018-09" db="EMBL/GenBank/DDBJ databases">
        <title>Genomic Encyclopedia of Archaeal and Bacterial Type Strains, Phase II (KMG-II): from individual species to whole genera.</title>
        <authorList>
            <person name="Goeker M."/>
        </authorList>
    </citation>
    <scope>NUCLEOTIDE SEQUENCE [LARGE SCALE GENOMIC DNA]</scope>
    <source>
        <strain evidence="4 5">DSM 17008</strain>
    </source>
</reference>
<protein>
    <submittedName>
        <fullName evidence="4">Chemotaxis protein CheC</fullName>
    </submittedName>
</protein>
<keyword evidence="1" id="KW-0145">Chemotaxis</keyword>
<dbReference type="Gene3D" id="3.40.1550.10">
    <property type="entry name" value="CheC-like"/>
    <property type="match status" value="1"/>
</dbReference>
<dbReference type="OrthoDB" id="9812187at2"/>
<organism evidence="4 5">
    <name type="scientific">Sinobaca qinghaiensis</name>
    <dbReference type="NCBI Taxonomy" id="342944"/>
    <lineage>
        <taxon>Bacteria</taxon>
        <taxon>Bacillati</taxon>
        <taxon>Bacillota</taxon>
        <taxon>Bacilli</taxon>
        <taxon>Bacillales</taxon>
        <taxon>Sporolactobacillaceae</taxon>
        <taxon>Sinobaca</taxon>
    </lineage>
</organism>
<proteinExistence type="predicted"/>
<dbReference type="CDD" id="cd17909">
    <property type="entry name" value="CheC_ClassI"/>
    <property type="match status" value="1"/>
</dbReference>
<accession>A0A419V5U3</accession>
<dbReference type="InterPro" id="IPR028976">
    <property type="entry name" value="CheC-like_sf"/>
</dbReference>
<gene>
    <name evidence="4" type="ORF">ATL39_1052</name>
</gene>
<dbReference type="Pfam" id="PF04509">
    <property type="entry name" value="CheC"/>
    <property type="match status" value="1"/>
</dbReference>
<feature type="domain" description="CheC-like protein" evidence="3">
    <location>
        <begin position="111"/>
        <end position="142"/>
    </location>
</feature>
<evidence type="ECO:0000313" key="4">
    <source>
        <dbReference type="EMBL" id="RKD75353.1"/>
    </source>
</evidence>
<keyword evidence="5" id="KW-1185">Reference proteome</keyword>
<dbReference type="AlphaFoldDB" id="A0A419V5U3"/>
<dbReference type="GO" id="GO:0006935">
    <property type="term" value="P:chemotaxis"/>
    <property type="evidence" value="ECO:0007669"/>
    <property type="project" value="UniProtKB-KW"/>
</dbReference>
<dbReference type="GO" id="GO:0016787">
    <property type="term" value="F:hydrolase activity"/>
    <property type="evidence" value="ECO:0007669"/>
    <property type="project" value="UniProtKB-KW"/>
</dbReference>
<comment type="caution">
    <text evidence="4">The sequence shown here is derived from an EMBL/GenBank/DDBJ whole genome shotgun (WGS) entry which is preliminary data.</text>
</comment>
<sequence>MNLTIDDRFEDMLKEAANIGSGRAVNSLSLLLGEPVSMKPVQLKVVSFQELMSEYGDKEEVMAASLLPFYGDLEGIVYLLFSQDDINALAGSLIGRSVTMKELETDPYMHSMLMELGNILSGAYISALADFTSLNMQTAAPSAAVDMAVSLWNEGLTYTQETQNEVLFLESEWKSASLPGGTASGRFLFLPDAASFQVLLRSLEEKIND</sequence>
<evidence type="ECO:0000259" key="3">
    <source>
        <dbReference type="Pfam" id="PF04509"/>
    </source>
</evidence>
<dbReference type="PANTHER" id="PTHR43693:SF1">
    <property type="entry name" value="PROTEIN PHOSPHATASE CHEZ"/>
    <property type="match status" value="1"/>
</dbReference>
<dbReference type="SUPFAM" id="SSF103039">
    <property type="entry name" value="CheC-like"/>
    <property type="match status" value="1"/>
</dbReference>
<dbReference type="InterPro" id="IPR050992">
    <property type="entry name" value="CheZ_family_phosphatases"/>
</dbReference>
<name>A0A419V5U3_9BACL</name>
<dbReference type="RefSeq" id="WP_120192238.1">
    <property type="nucleotide sequence ID" value="NZ_RAPK01000007.1"/>
</dbReference>
<evidence type="ECO:0000313" key="5">
    <source>
        <dbReference type="Proteomes" id="UP000285120"/>
    </source>
</evidence>
<evidence type="ECO:0000256" key="2">
    <source>
        <dbReference type="ARBA" id="ARBA00022801"/>
    </source>
</evidence>
<dbReference type="InterPro" id="IPR007597">
    <property type="entry name" value="CheC"/>
</dbReference>
<keyword evidence="2" id="KW-0378">Hydrolase</keyword>
<dbReference type="Proteomes" id="UP000285120">
    <property type="component" value="Unassembled WGS sequence"/>
</dbReference>
<evidence type="ECO:0000256" key="1">
    <source>
        <dbReference type="ARBA" id="ARBA00022500"/>
    </source>
</evidence>
<dbReference type="EMBL" id="RAPK01000007">
    <property type="protein sequence ID" value="RKD75353.1"/>
    <property type="molecule type" value="Genomic_DNA"/>
</dbReference>